<gene>
    <name evidence="5" type="ORF">DSM107003_28710</name>
</gene>
<dbReference type="InterPro" id="IPR028082">
    <property type="entry name" value="Peripla_BP_I"/>
</dbReference>
<keyword evidence="2" id="KW-0732">Signal</keyword>
<dbReference type="InterPro" id="IPR051010">
    <property type="entry name" value="BCAA_transport"/>
</dbReference>
<dbReference type="CDD" id="cd06268">
    <property type="entry name" value="PBP1_ABC_transporter_LIVBP-like"/>
    <property type="match status" value="1"/>
</dbReference>
<dbReference type="Proteomes" id="UP000276103">
    <property type="component" value="Unassembled WGS sequence"/>
</dbReference>
<feature type="transmembrane region" description="Helical" evidence="3">
    <location>
        <begin position="21"/>
        <end position="40"/>
    </location>
</feature>
<sequence length="475" mass="53275">MKIERFMSKIYTNFRTKPTNFIIVLCLFSIIPVSIYYIFFPPHPQKSCYPLEIKNNELNDRISLGNKTLLTEKILISKNTNQNTIQPIQQYVNIKQKGTQYFTEGKCDEAEGLFKEVKNNFRNDPENVIYLNNVQVGKNPLKIAVSVPIVTKPDIAQEILRGVAYAQDEINKTGIDQRKLLVEIINDDNDLNVVKKVAEELVNDREILAVIGHNKSTASMIAAEVYKDKLVMVSPTSTADNLSNYNNFIFRSIFPSEEMTPTLAEYAIKTAKNKIAICYYKKDISSQSLTGNFIMSFTKVGGKIVALDCNLSDPNFNAAKTVDQAIRLGANGLFLDPDLDKLDVVINLANVNQGRLTLFGDPTLYTGEILNGQVEGLVLVSPWHPDINVSFARKMKDFWGGSVNWRTATAYDATKAVIAGLQKKQTRVGLQQVLESRDFTAMGQNGEIKFNYISGDRMGTPILVKVSNGQFQQIR</sequence>
<dbReference type="Gene3D" id="3.40.50.2300">
    <property type="match status" value="2"/>
</dbReference>
<keyword evidence="6" id="KW-1185">Reference proteome</keyword>
<name>A0A433UPC7_ANAVA</name>
<protein>
    <recommendedName>
        <fullName evidence="4">Leucine-binding protein domain-containing protein</fullName>
    </recommendedName>
</protein>
<keyword evidence="3" id="KW-0472">Membrane</keyword>
<organism evidence="5 6">
    <name type="scientific">Trichormus variabilis SAG 1403-4b</name>
    <dbReference type="NCBI Taxonomy" id="447716"/>
    <lineage>
        <taxon>Bacteria</taxon>
        <taxon>Bacillati</taxon>
        <taxon>Cyanobacteriota</taxon>
        <taxon>Cyanophyceae</taxon>
        <taxon>Nostocales</taxon>
        <taxon>Nostocaceae</taxon>
        <taxon>Trichormus</taxon>
    </lineage>
</organism>
<dbReference type="InterPro" id="IPR028081">
    <property type="entry name" value="Leu-bd"/>
</dbReference>
<evidence type="ECO:0000313" key="6">
    <source>
        <dbReference type="Proteomes" id="UP000276103"/>
    </source>
</evidence>
<evidence type="ECO:0000256" key="1">
    <source>
        <dbReference type="ARBA" id="ARBA00010062"/>
    </source>
</evidence>
<evidence type="ECO:0000259" key="4">
    <source>
        <dbReference type="Pfam" id="PF13458"/>
    </source>
</evidence>
<proteinExistence type="inferred from homology"/>
<keyword evidence="3" id="KW-0812">Transmembrane</keyword>
<comment type="caution">
    <text evidence="5">The sequence shown here is derived from an EMBL/GenBank/DDBJ whole genome shotgun (WGS) entry which is preliminary data.</text>
</comment>
<accession>A0A433UPC7</accession>
<reference evidence="5 6" key="1">
    <citation type="journal article" date="2019" name="Genome Biol. Evol.">
        <title>Day and night: Metabolic profiles and evolutionary relationships of six axenic non-marine cyanobacteria.</title>
        <authorList>
            <person name="Will S.E."/>
            <person name="Henke P."/>
            <person name="Boedeker C."/>
            <person name="Huang S."/>
            <person name="Brinkmann H."/>
            <person name="Rohde M."/>
            <person name="Jarek M."/>
            <person name="Friedl T."/>
            <person name="Seufert S."/>
            <person name="Schumacher M."/>
            <person name="Overmann J."/>
            <person name="Neumann-Schaal M."/>
            <person name="Petersen J."/>
        </authorList>
    </citation>
    <scope>NUCLEOTIDE SEQUENCE [LARGE SCALE GENOMIC DNA]</scope>
    <source>
        <strain evidence="5 6">SAG 1403-4b</strain>
    </source>
</reference>
<dbReference type="Pfam" id="PF13458">
    <property type="entry name" value="Peripla_BP_6"/>
    <property type="match status" value="1"/>
</dbReference>
<keyword evidence="3" id="KW-1133">Transmembrane helix</keyword>
<dbReference type="EMBL" id="RSCM01000009">
    <property type="protein sequence ID" value="RUS95695.1"/>
    <property type="molecule type" value="Genomic_DNA"/>
</dbReference>
<comment type="similarity">
    <text evidence="1">Belongs to the leucine-binding protein family.</text>
</comment>
<dbReference type="AlphaFoldDB" id="A0A433UPC7"/>
<dbReference type="SUPFAM" id="SSF53822">
    <property type="entry name" value="Periplasmic binding protein-like I"/>
    <property type="match status" value="1"/>
</dbReference>
<evidence type="ECO:0000256" key="3">
    <source>
        <dbReference type="SAM" id="Phobius"/>
    </source>
</evidence>
<dbReference type="PANTHER" id="PTHR30483:SF6">
    <property type="entry name" value="PERIPLASMIC BINDING PROTEIN OF ABC TRANSPORTER FOR NATURAL AMINO ACIDS"/>
    <property type="match status" value="1"/>
</dbReference>
<feature type="domain" description="Leucine-binding protein" evidence="4">
    <location>
        <begin position="152"/>
        <end position="444"/>
    </location>
</feature>
<evidence type="ECO:0000313" key="5">
    <source>
        <dbReference type="EMBL" id="RUS95695.1"/>
    </source>
</evidence>
<dbReference type="PANTHER" id="PTHR30483">
    <property type="entry name" value="LEUCINE-SPECIFIC-BINDING PROTEIN"/>
    <property type="match status" value="1"/>
</dbReference>
<evidence type="ECO:0000256" key="2">
    <source>
        <dbReference type="ARBA" id="ARBA00022729"/>
    </source>
</evidence>